<dbReference type="Proteomes" id="UP001525890">
    <property type="component" value="Unassembled WGS sequence"/>
</dbReference>
<dbReference type="Pfam" id="PF00589">
    <property type="entry name" value="Phage_integrase"/>
    <property type="match status" value="1"/>
</dbReference>
<evidence type="ECO:0000259" key="6">
    <source>
        <dbReference type="PROSITE" id="PS51898"/>
    </source>
</evidence>
<evidence type="ECO:0000256" key="5">
    <source>
        <dbReference type="PROSITE-ProRule" id="PRU01248"/>
    </source>
</evidence>
<keyword evidence="4" id="KW-0233">DNA recombination</keyword>
<feature type="domain" description="Tyr recombinase" evidence="6">
    <location>
        <begin position="116"/>
        <end position="287"/>
    </location>
</feature>
<keyword evidence="2" id="KW-0229">DNA integration</keyword>
<evidence type="ECO:0000256" key="3">
    <source>
        <dbReference type="ARBA" id="ARBA00023125"/>
    </source>
</evidence>
<dbReference type="PANTHER" id="PTHR30349:SF64">
    <property type="entry name" value="PROPHAGE INTEGRASE INTD-RELATED"/>
    <property type="match status" value="1"/>
</dbReference>
<protein>
    <submittedName>
        <fullName evidence="8">Tyrosine-type recombinase/integrase</fullName>
    </submittedName>
</protein>
<dbReference type="InterPro" id="IPR044068">
    <property type="entry name" value="CB"/>
</dbReference>
<gene>
    <name evidence="8" type="ORF">NG799_27760</name>
</gene>
<feature type="domain" description="Core-binding (CB)" evidence="7">
    <location>
        <begin position="19"/>
        <end position="94"/>
    </location>
</feature>
<dbReference type="Pfam" id="PF02899">
    <property type="entry name" value="Phage_int_SAM_1"/>
    <property type="match status" value="1"/>
</dbReference>
<dbReference type="RefSeq" id="WP_368009545.1">
    <property type="nucleotide sequence ID" value="NZ_JAMXFF010000074.1"/>
</dbReference>
<dbReference type="InterPro" id="IPR013762">
    <property type="entry name" value="Integrase-like_cat_sf"/>
</dbReference>
<evidence type="ECO:0000313" key="8">
    <source>
        <dbReference type="EMBL" id="MCT7970115.1"/>
    </source>
</evidence>
<dbReference type="PROSITE" id="PS51900">
    <property type="entry name" value="CB"/>
    <property type="match status" value="1"/>
</dbReference>
<comment type="similarity">
    <text evidence="1">Belongs to the 'phage' integrase family.</text>
</comment>
<reference evidence="8 9" key="1">
    <citation type="journal article" date="2022" name="Front. Microbiol.">
        <title>High genomic differentiation and limited gene flow indicate recent cryptic speciation within the genus Laspinema (cyanobacteria).</title>
        <authorList>
            <person name="Stanojkovic A."/>
            <person name="Skoupy S."/>
            <person name="Skaloud P."/>
            <person name="Dvorak P."/>
        </authorList>
    </citation>
    <scope>NUCLEOTIDE SEQUENCE [LARGE SCALE GENOMIC DNA]</scope>
    <source>
        <strain evidence="8 9">D2a</strain>
    </source>
</reference>
<evidence type="ECO:0000256" key="2">
    <source>
        <dbReference type="ARBA" id="ARBA00022908"/>
    </source>
</evidence>
<keyword evidence="9" id="KW-1185">Reference proteome</keyword>
<dbReference type="EMBL" id="JAMXFF010000074">
    <property type="protein sequence ID" value="MCT7970115.1"/>
    <property type="molecule type" value="Genomic_DNA"/>
</dbReference>
<dbReference type="InterPro" id="IPR050090">
    <property type="entry name" value="Tyrosine_recombinase_XerCD"/>
</dbReference>
<dbReference type="InterPro" id="IPR011010">
    <property type="entry name" value="DNA_brk_join_enz"/>
</dbReference>
<dbReference type="Gene3D" id="1.10.443.10">
    <property type="entry name" value="Intergrase catalytic core"/>
    <property type="match status" value="1"/>
</dbReference>
<organism evidence="8 9">
    <name type="scientific">Laspinema palackyanum D2a</name>
    <dbReference type="NCBI Taxonomy" id="2953684"/>
    <lineage>
        <taxon>Bacteria</taxon>
        <taxon>Bacillati</taxon>
        <taxon>Cyanobacteriota</taxon>
        <taxon>Cyanophyceae</taxon>
        <taxon>Oscillatoriophycideae</taxon>
        <taxon>Oscillatoriales</taxon>
        <taxon>Laspinemataceae</taxon>
        <taxon>Laspinema</taxon>
        <taxon>Laspinema palackyanum</taxon>
    </lineage>
</organism>
<evidence type="ECO:0000256" key="1">
    <source>
        <dbReference type="ARBA" id="ARBA00008857"/>
    </source>
</evidence>
<dbReference type="PANTHER" id="PTHR30349">
    <property type="entry name" value="PHAGE INTEGRASE-RELATED"/>
    <property type="match status" value="1"/>
</dbReference>
<accession>A0ABT2MZD2</accession>
<name>A0ABT2MZD2_9CYAN</name>
<dbReference type="PROSITE" id="PS51898">
    <property type="entry name" value="TYR_RECOMBINASE"/>
    <property type="match status" value="1"/>
</dbReference>
<keyword evidence="3 5" id="KW-0238">DNA-binding</keyword>
<comment type="caution">
    <text evidence="8">The sequence shown here is derived from an EMBL/GenBank/DDBJ whole genome shotgun (WGS) entry which is preliminary data.</text>
</comment>
<proteinExistence type="inferred from homology"/>
<evidence type="ECO:0000256" key="4">
    <source>
        <dbReference type="ARBA" id="ARBA00023172"/>
    </source>
</evidence>
<dbReference type="InterPro" id="IPR010998">
    <property type="entry name" value="Integrase_recombinase_N"/>
</dbReference>
<sequence length="289" mass="31606">MLSLTQDQSGKLINPSGVTSDERLLEIWLFGKAKTTQAMYRRTVNNFLTFLNKPLQVITVADVFSWIESLNPTLKESTIKTKLYSIKSLLSFAAKTGYCSFNVGAAIKAPKVAAGIHRKCLPVEAIKAMSDHTERLRDSLIIRLGYVAGLRASEISALTWNSLHGETLHVLGKGNKERSIKLPESILGQLEAFKPATTTGEAPMFMSRKHKGHLTRTSITRIIKDSAKKAGESDKVSAHWLRHSHAYNALKAGADVALLRDTLGHASLATTSQYIAITPNHSSAMLLGV</sequence>
<evidence type="ECO:0000259" key="7">
    <source>
        <dbReference type="PROSITE" id="PS51900"/>
    </source>
</evidence>
<dbReference type="Gene3D" id="1.10.150.130">
    <property type="match status" value="1"/>
</dbReference>
<evidence type="ECO:0000313" key="9">
    <source>
        <dbReference type="Proteomes" id="UP001525890"/>
    </source>
</evidence>
<dbReference type="InterPro" id="IPR002104">
    <property type="entry name" value="Integrase_catalytic"/>
</dbReference>
<dbReference type="SUPFAM" id="SSF56349">
    <property type="entry name" value="DNA breaking-rejoining enzymes"/>
    <property type="match status" value="1"/>
</dbReference>
<dbReference type="InterPro" id="IPR004107">
    <property type="entry name" value="Integrase_SAM-like_N"/>
</dbReference>